<name>A0ACC2XX45_9TREE</name>
<keyword evidence="2" id="KW-1185">Reference proteome</keyword>
<protein>
    <submittedName>
        <fullName evidence="1">Uncharacterized protein</fullName>
    </submittedName>
</protein>
<evidence type="ECO:0000313" key="1">
    <source>
        <dbReference type="EMBL" id="KAJ9127322.1"/>
    </source>
</evidence>
<accession>A0ACC2XX45</accession>
<dbReference type="EMBL" id="JASBWV010000002">
    <property type="protein sequence ID" value="KAJ9127322.1"/>
    <property type="molecule type" value="Genomic_DNA"/>
</dbReference>
<gene>
    <name evidence="1" type="ORF">QFC24_000729</name>
</gene>
<proteinExistence type="predicted"/>
<organism evidence="1 2">
    <name type="scientific">Naganishia onofrii</name>
    <dbReference type="NCBI Taxonomy" id="1851511"/>
    <lineage>
        <taxon>Eukaryota</taxon>
        <taxon>Fungi</taxon>
        <taxon>Dikarya</taxon>
        <taxon>Basidiomycota</taxon>
        <taxon>Agaricomycotina</taxon>
        <taxon>Tremellomycetes</taxon>
        <taxon>Filobasidiales</taxon>
        <taxon>Filobasidiaceae</taxon>
        <taxon>Naganishia</taxon>
    </lineage>
</organism>
<comment type="caution">
    <text evidence="1">The sequence shown here is derived from an EMBL/GenBank/DDBJ whole genome shotgun (WGS) entry which is preliminary data.</text>
</comment>
<sequence>MAASQHGASSGTSAEGPGFLAPPTAPSSSAHGLGLGPTLVVLDDPSNKYLQAQQSFYATHPPSHTTVTSSIPNVAPPLPVSLPRLPCIPPLVVHQEQLYFDDGLGAPGRCPHERKWGEIGHEHREDRGLALTDVEMDDFMVDLGDLISKEYDAWIERCWVEAFHYTYTVSIPALIIGFILSGSTPTFLRRSIIYGGPHMDSLLAQQFRLLLREEHEKRMSDEQGSRRGVDIGNLLAGLVPGTMSSGSGGGAAVGDGRASSRLSAGAVGINVDGTGHQGTATPPFSGTNGSYYAQQAFGAAYPPPSPLAHSIQNSSEASCPSTPTSTHQQGMPQPPPSQLSSSYQRPSSSAAIQHPHQRHLWDPARTGYGNGICFYDLALLHGRNGDDHGPCMCDLTACRTCFHELLYFRGRREVVPPPMPPPSAMMDGLTGGMTNVNGMGMTTPMPPAPPSVDVPPDAELAQGTLVQAGAGPEPSDYPANQPNGVYGHIQEYHGVDGVDEEDGEYNGEYELDHGQHATYDGVQNGMDYQQQQHQHYQSMGYQQQQQQEYAQTSSAPYSHVQYTSQPSAGPKRPSPLQIRHPEMSDILLVEEHLRTRLHYMASPDVILRYGDEEEFIPPEELVMPPSPPIQDNPLPATEQAPPPPPKQQVKVIQGRKMKGGKMKGGQQKMTVAMKTVPPPQPPPPAPMGKSLQQEAREKQQQEVRTRLNGSQLPKSWTDESASSRNMAVILTFRHLVKLLHATASYLSPFDFDDYADDSAVLTEIHPLAVYRRLVEPYVRRRAAAYEEAKLNGLVADDDNAENQLPGGDINKVDVKAWKRCMEQWEKEVAVREKEGGNAILKTQPARAVAFYTQAICLDSENPVYYLNRAQFPQAAFNAIENYEDAEIDCSRALSLNKSHMKAWYRRAVARKGMGRLDEAEQDLLQLLNQAPNIAAATAELASIRKEIEEMKKREEVDDID</sequence>
<dbReference type="Proteomes" id="UP001234202">
    <property type="component" value="Unassembled WGS sequence"/>
</dbReference>
<reference evidence="1" key="1">
    <citation type="submission" date="2023-04" db="EMBL/GenBank/DDBJ databases">
        <title>Draft Genome sequencing of Naganishia species isolated from polar environments using Oxford Nanopore Technology.</title>
        <authorList>
            <person name="Leo P."/>
            <person name="Venkateswaran K."/>
        </authorList>
    </citation>
    <scope>NUCLEOTIDE SEQUENCE</scope>
    <source>
        <strain evidence="1">DBVPG 5303</strain>
    </source>
</reference>
<evidence type="ECO:0000313" key="2">
    <source>
        <dbReference type="Proteomes" id="UP001234202"/>
    </source>
</evidence>